<feature type="compositionally biased region" description="Polar residues" evidence="1">
    <location>
        <begin position="378"/>
        <end position="418"/>
    </location>
</feature>
<protein>
    <submittedName>
        <fullName evidence="2">Uncharacterized protein</fullName>
    </submittedName>
</protein>
<dbReference type="AlphaFoldDB" id="A0A8H3VN10"/>
<evidence type="ECO:0000313" key="2">
    <source>
        <dbReference type="EMBL" id="KAE9991835.1"/>
    </source>
</evidence>
<sequence length="718" mass="79323">MASSSHALGLHNYSFDSTSSTSPAGYPYPHHTQGVTSADLALLAQQFGQQTIEATNNWVSQQQSRTTTETAASSDQDFSESECAMTARRAQRQANTILQSQDLHAHQLSSLLERMMASREHCSACVAEQAIVAETPVWDEDETMGEMEEEDGDWDRPMLTYRRSADLSTEKGYVNKTIRVRKRGRGYSAYDSQFGNLNTILRTTPWNFILHFSLVPGDSILCQFCRAQILPKPDPKSLGQKLIADPTKTTASAPNLTTPQILRQNQKTIAMASAVRMSTPGAANAVRLILMPSPANLLESREVLRICQSFGEVTTFKHLKYHDLNPAPNAALAVFQRPESAEALIRASPVTFTLETQSGNFDNEDTLEEGRDEFSGDIAQNTPSRTDATELHTPNSLLDSGFSTPLEPQTSSKPSSEPHQQRNKRSSSTLKDMRCFVEYWRGNQQDFLERSPTWGPFTVHKDNAVQQDLERRVPLVGLSDINVQKREVPLRILRKRQEEMRERKSWMQIWEEGRRESGHKVDEEVRAKAYSAVVKRMQASKALLAGNGEGIKNSIARSRLRNVENIWTFPEARYKRTYQSLKFLKLLAPSSAEYSGNKIDVPIEVLVSGLVMSGSVAVDGLGDEVAVGTELVLVSKSLVETKVEGKAEARVDAGFGSKIVVAEEEVGIGSSIRLAHAPPREEVTTDDADNEDGVSSVTIVKSSVVGNGADDEDGVFAT</sequence>
<gene>
    <name evidence="2" type="ORF">EG327_010854</name>
</gene>
<feature type="compositionally biased region" description="Polar residues" evidence="1">
    <location>
        <begin position="58"/>
        <end position="76"/>
    </location>
</feature>
<evidence type="ECO:0000313" key="3">
    <source>
        <dbReference type="Proteomes" id="UP000490939"/>
    </source>
</evidence>
<dbReference type="EMBL" id="WNWR01000080">
    <property type="protein sequence ID" value="KAE9991835.1"/>
    <property type="molecule type" value="Genomic_DNA"/>
</dbReference>
<feature type="region of interest" description="Disordered" evidence="1">
    <location>
        <begin position="58"/>
        <end position="82"/>
    </location>
</feature>
<dbReference type="Proteomes" id="UP000490939">
    <property type="component" value="Unassembled WGS sequence"/>
</dbReference>
<comment type="caution">
    <text evidence="2">The sequence shown here is derived from an EMBL/GenBank/DDBJ whole genome shotgun (WGS) entry which is preliminary data.</text>
</comment>
<reference evidence="2 3" key="1">
    <citation type="submission" date="2019-07" db="EMBL/GenBank/DDBJ databases">
        <title>Venturia inaequalis Genome Resource.</title>
        <authorList>
            <person name="Lichtner F.J."/>
        </authorList>
    </citation>
    <scope>NUCLEOTIDE SEQUENCE [LARGE SCALE GENOMIC DNA]</scope>
    <source>
        <strain evidence="2 3">DMI_063113</strain>
    </source>
</reference>
<evidence type="ECO:0000256" key="1">
    <source>
        <dbReference type="SAM" id="MobiDB-lite"/>
    </source>
</evidence>
<keyword evidence="3" id="KW-1185">Reference proteome</keyword>
<name>A0A8H3VN10_VENIN</name>
<organism evidence="2 3">
    <name type="scientific">Venturia inaequalis</name>
    <name type="common">Apple scab fungus</name>
    <dbReference type="NCBI Taxonomy" id="5025"/>
    <lineage>
        <taxon>Eukaryota</taxon>
        <taxon>Fungi</taxon>
        <taxon>Dikarya</taxon>
        <taxon>Ascomycota</taxon>
        <taxon>Pezizomycotina</taxon>
        <taxon>Dothideomycetes</taxon>
        <taxon>Pleosporomycetidae</taxon>
        <taxon>Venturiales</taxon>
        <taxon>Venturiaceae</taxon>
        <taxon>Venturia</taxon>
    </lineage>
</organism>
<accession>A0A8H3VN10</accession>
<feature type="region of interest" description="Disordered" evidence="1">
    <location>
        <begin position="374"/>
        <end position="428"/>
    </location>
</feature>
<proteinExistence type="predicted"/>